<feature type="transmembrane region" description="Helical" evidence="1">
    <location>
        <begin position="302"/>
        <end position="324"/>
    </location>
</feature>
<feature type="transmembrane region" description="Helical" evidence="1">
    <location>
        <begin position="375"/>
        <end position="401"/>
    </location>
</feature>
<evidence type="ECO:0000313" key="3">
    <source>
        <dbReference type="Proteomes" id="UP000054561"/>
    </source>
</evidence>
<keyword evidence="1" id="KW-0472">Membrane</keyword>
<feature type="transmembrane region" description="Helical" evidence="1">
    <location>
        <begin position="81"/>
        <end position="99"/>
    </location>
</feature>
<feature type="transmembrane region" description="Helical" evidence="1">
    <location>
        <begin position="212"/>
        <end position="231"/>
    </location>
</feature>
<proteinExistence type="predicted"/>
<reference evidence="2 3" key="1">
    <citation type="submission" date="2014-03" db="EMBL/GenBank/DDBJ databases">
        <title>The Genome Sequence of Plasmodium fragile nilgiri.</title>
        <authorList>
            <consortium name="The Broad Institute Genomics Platform"/>
            <consortium name="The Broad Institute Genome Sequencing Center for Infectious Disease"/>
            <person name="Neafsey D."/>
            <person name="Duraisingh M."/>
            <person name="Young S.K."/>
            <person name="Zeng Q."/>
            <person name="Gargeya S."/>
            <person name="Abouelleil A."/>
            <person name="Alvarado L."/>
            <person name="Chapman S.B."/>
            <person name="Gainer-Dewar J."/>
            <person name="Goldberg J."/>
            <person name="Griggs A."/>
            <person name="Gujja S."/>
            <person name="Hansen M."/>
            <person name="Howarth C."/>
            <person name="Imamovic A."/>
            <person name="Larimer J."/>
            <person name="Pearson M."/>
            <person name="Poon T.W."/>
            <person name="Priest M."/>
            <person name="Roberts A."/>
            <person name="Saif S."/>
            <person name="Shea T."/>
            <person name="Sykes S."/>
            <person name="Wortman J."/>
            <person name="Nusbaum C."/>
            <person name="Birren B."/>
        </authorList>
    </citation>
    <scope>NUCLEOTIDE SEQUENCE [LARGE SCALE GENOMIC DNA]</scope>
    <source>
        <strain evidence="3">nilgiri</strain>
    </source>
</reference>
<dbReference type="OrthoDB" id="383050at2759"/>
<keyword evidence="1" id="KW-0812">Transmembrane</keyword>
<dbReference type="VEuPathDB" id="PlasmoDB:AK88_00091"/>
<evidence type="ECO:0000313" key="2">
    <source>
        <dbReference type="EMBL" id="KJP90243.1"/>
    </source>
</evidence>
<name>A0A0D9QTG4_PLAFR</name>
<dbReference type="AlphaFoldDB" id="A0A0D9QTG4"/>
<dbReference type="OMA" id="CSYEEYL"/>
<sequence length="410" mass="47993">MKGTYVAPAHTDIEAKKYHEYGLVGVRILSAIATATYVLLFNFLTNNFLTLGEEQKTEYGIGEEDKNILKDDQIFMNYYKAFNIINIVCGSFLILLNLLKIFSNFRVKCFYIKLFSCKKYIRLISLHLDILFICTIFLQNLENRSFFCNIENYMYWFDDYGKGDLFLNAGSNLCHMHNYAFVFPSVFMFLSMIEFVALYLNTDKAFRKKFCLFYVKLFSAYLYLALFYIFLKTKSFFKRILLEYNVYDLNSFSDTVKIIIYSTQKHKNYYLQLLIVSTIVSAILFSLLSYYDLYGILRACKFYLLVSVLTNACTLIFLVSQVLYSSYLLEGNLFFCSYDEYLQMTQMHHVHTAAASIAPSNTTETKWFCNLNSFLYVYLSNNFVCLFTFIADLLLSAYMVFSTKYASKTV</sequence>
<feature type="transmembrane region" description="Helical" evidence="1">
    <location>
        <begin position="179"/>
        <end position="200"/>
    </location>
</feature>
<gene>
    <name evidence="2" type="ORF">AK88_00091</name>
</gene>
<dbReference type="RefSeq" id="XP_012333165.1">
    <property type="nucleotide sequence ID" value="XM_012477742.1"/>
</dbReference>
<dbReference type="GeneID" id="24265405"/>
<organism evidence="2 3">
    <name type="scientific">Plasmodium fragile</name>
    <dbReference type="NCBI Taxonomy" id="5857"/>
    <lineage>
        <taxon>Eukaryota</taxon>
        <taxon>Sar</taxon>
        <taxon>Alveolata</taxon>
        <taxon>Apicomplexa</taxon>
        <taxon>Aconoidasida</taxon>
        <taxon>Haemosporida</taxon>
        <taxon>Plasmodiidae</taxon>
        <taxon>Plasmodium</taxon>
        <taxon>Plasmodium (Plasmodium)</taxon>
    </lineage>
</organism>
<dbReference type="EMBL" id="KQ001645">
    <property type="protein sequence ID" value="KJP90243.1"/>
    <property type="molecule type" value="Genomic_DNA"/>
</dbReference>
<protein>
    <submittedName>
        <fullName evidence="2">Uncharacterized protein</fullName>
    </submittedName>
</protein>
<evidence type="ECO:0000256" key="1">
    <source>
        <dbReference type="SAM" id="Phobius"/>
    </source>
</evidence>
<keyword evidence="3" id="KW-1185">Reference proteome</keyword>
<dbReference type="Proteomes" id="UP000054561">
    <property type="component" value="Unassembled WGS sequence"/>
</dbReference>
<feature type="transmembrane region" description="Helical" evidence="1">
    <location>
        <begin position="269"/>
        <end position="290"/>
    </location>
</feature>
<feature type="transmembrane region" description="Helical" evidence="1">
    <location>
        <begin position="21"/>
        <end position="44"/>
    </location>
</feature>
<feature type="transmembrane region" description="Helical" evidence="1">
    <location>
        <begin position="120"/>
        <end position="138"/>
    </location>
</feature>
<accession>A0A0D9QTG4</accession>
<keyword evidence="1" id="KW-1133">Transmembrane helix</keyword>